<reference evidence="2" key="1">
    <citation type="journal article" date="2013" name="Proc. Natl. Acad. Sci. U.S.A.">
        <title>Genome structure and metabolic features in the red seaweed Chondrus crispus shed light on evolution of the Archaeplastida.</title>
        <authorList>
            <person name="Collen J."/>
            <person name="Porcel B."/>
            <person name="Carre W."/>
            <person name="Ball S.G."/>
            <person name="Chaparro C."/>
            <person name="Tonon T."/>
            <person name="Barbeyron T."/>
            <person name="Michel G."/>
            <person name="Noel B."/>
            <person name="Valentin K."/>
            <person name="Elias M."/>
            <person name="Artiguenave F."/>
            <person name="Arun A."/>
            <person name="Aury J.M."/>
            <person name="Barbosa-Neto J.F."/>
            <person name="Bothwell J.H."/>
            <person name="Bouget F.Y."/>
            <person name="Brillet L."/>
            <person name="Cabello-Hurtado F."/>
            <person name="Capella-Gutierrez S."/>
            <person name="Charrier B."/>
            <person name="Cladiere L."/>
            <person name="Cock J.M."/>
            <person name="Coelho S.M."/>
            <person name="Colleoni C."/>
            <person name="Czjzek M."/>
            <person name="Da Silva C."/>
            <person name="Delage L."/>
            <person name="Denoeud F."/>
            <person name="Deschamps P."/>
            <person name="Dittami S.M."/>
            <person name="Gabaldon T."/>
            <person name="Gachon C.M."/>
            <person name="Groisillier A."/>
            <person name="Herve C."/>
            <person name="Jabbari K."/>
            <person name="Katinka M."/>
            <person name="Kloareg B."/>
            <person name="Kowalczyk N."/>
            <person name="Labadie K."/>
            <person name="Leblanc C."/>
            <person name="Lopez P.J."/>
            <person name="McLachlan D.H."/>
            <person name="Meslet-Cladiere L."/>
            <person name="Moustafa A."/>
            <person name="Nehr Z."/>
            <person name="Nyvall Collen P."/>
            <person name="Panaud O."/>
            <person name="Partensky F."/>
            <person name="Poulain J."/>
            <person name="Rensing S.A."/>
            <person name="Rousvoal S."/>
            <person name="Samson G."/>
            <person name="Symeonidi A."/>
            <person name="Weissenbach J."/>
            <person name="Zambounis A."/>
            <person name="Wincker P."/>
            <person name="Boyen C."/>
        </authorList>
    </citation>
    <scope>NUCLEOTIDE SEQUENCE [LARGE SCALE GENOMIC DNA]</scope>
    <source>
        <strain evidence="2">cv. Stackhouse</strain>
    </source>
</reference>
<dbReference type="GeneID" id="17317955"/>
<evidence type="ECO:0000313" key="2">
    <source>
        <dbReference type="Proteomes" id="UP000012073"/>
    </source>
</evidence>
<dbReference type="KEGG" id="ccp:CHC_T00006906001"/>
<protein>
    <submittedName>
        <fullName evidence="1">Uncharacterized protein</fullName>
    </submittedName>
</protein>
<dbReference type="Gramene" id="CDF39948">
    <property type="protein sequence ID" value="CDF39948"/>
    <property type="gene ID" value="CHC_T00006906001"/>
</dbReference>
<dbReference type="Proteomes" id="UP000012073">
    <property type="component" value="Unassembled WGS sequence"/>
</dbReference>
<sequence length="81" mass="9088">MHVARSSGSPFRCSSASLHSRLFSTSSRILFALCCRRGLIKQIVRVSFHPHFSISTSIIPSNCQQRLNDRDHEEICSLSSP</sequence>
<dbReference type="AlphaFoldDB" id="R7QQB8"/>
<name>R7QQB8_CHOCR</name>
<dbReference type="EMBL" id="HG002094">
    <property type="protein sequence ID" value="CDF39948.1"/>
    <property type="molecule type" value="Genomic_DNA"/>
</dbReference>
<gene>
    <name evidence="1" type="ORF">CHC_T00006906001</name>
</gene>
<accession>R7QQB8</accession>
<keyword evidence="2" id="KW-1185">Reference proteome</keyword>
<organism evidence="1 2">
    <name type="scientific">Chondrus crispus</name>
    <name type="common">Carrageen Irish moss</name>
    <name type="synonym">Polymorpha crispa</name>
    <dbReference type="NCBI Taxonomy" id="2769"/>
    <lineage>
        <taxon>Eukaryota</taxon>
        <taxon>Rhodophyta</taxon>
        <taxon>Florideophyceae</taxon>
        <taxon>Rhodymeniophycidae</taxon>
        <taxon>Gigartinales</taxon>
        <taxon>Gigartinaceae</taxon>
        <taxon>Chondrus</taxon>
    </lineage>
</organism>
<proteinExistence type="predicted"/>
<dbReference type="RefSeq" id="XP_005710242.1">
    <property type="nucleotide sequence ID" value="XM_005710185.1"/>
</dbReference>
<evidence type="ECO:0000313" key="1">
    <source>
        <dbReference type="EMBL" id="CDF39948.1"/>
    </source>
</evidence>